<reference evidence="1 2" key="1">
    <citation type="submission" date="2015-10" db="EMBL/GenBank/DDBJ databases">
        <title>Full genome of DAOMC 229536 Phialocephala scopiformis, a fungal endophyte of spruce producing the potent anti-insectan compound rugulosin.</title>
        <authorList>
            <consortium name="DOE Joint Genome Institute"/>
            <person name="Walker A.K."/>
            <person name="Frasz S.L."/>
            <person name="Seifert K.A."/>
            <person name="Miller J.D."/>
            <person name="Mondo S.J."/>
            <person name="Labutti K."/>
            <person name="Lipzen A."/>
            <person name="Dockter R."/>
            <person name="Kennedy M."/>
            <person name="Grigoriev I.V."/>
            <person name="Spatafora J.W."/>
        </authorList>
    </citation>
    <scope>NUCLEOTIDE SEQUENCE [LARGE SCALE GENOMIC DNA]</scope>
    <source>
        <strain evidence="1 2">CBS 120377</strain>
    </source>
</reference>
<dbReference type="Proteomes" id="UP000070700">
    <property type="component" value="Unassembled WGS sequence"/>
</dbReference>
<dbReference type="InParanoid" id="A0A194X596"/>
<dbReference type="KEGG" id="psco:LY89DRAFT_110675"/>
<evidence type="ECO:0000313" key="2">
    <source>
        <dbReference type="Proteomes" id="UP000070700"/>
    </source>
</evidence>
<organism evidence="1 2">
    <name type="scientific">Mollisia scopiformis</name>
    <name type="common">Conifer needle endophyte fungus</name>
    <name type="synonym">Phialocephala scopiformis</name>
    <dbReference type="NCBI Taxonomy" id="149040"/>
    <lineage>
        <taxon>Eukaryota</taxon>
        <taxon>Fungi</taxon>
        <taxon>Dikarya</taxon>
        <taxon>Ascomycota</taxon>
        <taxon>Pezizomycotina</taxon>
        <taxon>Leotiomycetes</taxon>
        <taxon>Helotiales</taxon>
        <taxon>Mollisiaceae</taxon>
        <taxon>Mollisia</taxon>
    </lineage>
</organism>
<keyword evidence="2" id="KW-1185">Reference proteome</keyword>
<dbReference type="GeneID" id="28814796"/>
<dbReference type="EMBL" id="KQ947418">
    <property type="protein sequence ID" value="KUJ15358.1"/>
    <property type="molecule type" value="Genomic_DNA"/>
</dbReference>
<gene>
    <name evidence="1" type="ORF">LY89DRAFT_110675</name>
</gene>
<sequence length="79" mass="9439">MPSFLYPLFENTFTVRPQDGSHLVQSYDCSWQFHKELYQLIGKLRKGRAHRRVFRLIEEISGAVEDGDHHRTYNKPRHP</sequence>
<name>A0A194X596_MOLSC</name>
<protein>
    <submittedName>
        <fullName evidence="1">Uncharacterized protein</fullName>
    </submittedName>
</protein>
<evidence type="ECO:0000313" key="1">
    <source>
        <dbReference type="EMBL" id="KUJ15358.1"/>
    </source>
</evidence>
<proteinExistence type="predicted"/>
<dbReference type="AlphaFoldDB" id="A0A194X596"/>
<dbReference type="RefSeq" id="XP_018069713.1">
    <property type="nucleotide sequence ID" value="XM_018205070.1"/>
</dbReference>
<accession>A0A194X596</accession>